<proteinExistence type="predicted"/>
<dbReference type="SUPFAM" id="SSF51197">
    <property type="entry name" value="Clavaminate synthase-like"/>
    <property type="match status" value="1"/>
</dbReference>
<dbReference type="Pfam" id="PF02668">
    <property type="entry name" value="TauD"/>
    <property type="match status" value="1"/>
</dbReference>
<gene>
    <name evidence="5" type="ORF">KDI_08470</name>
</gene>
<dbReference type="GO" id="GO:0016491">
    <property type="term" value="F:oxidoreductase activity"/>
    <property type="evidence" value="ECO:0007669"/>
    <property type="project" value="UniProtKB-KW"/>
</dbReference>
<organism evidence="5 6">
    <name type="scientific">Dictyobacter arantiisoli</name>
    <dbReference type="NCBI Taxonomy" id="2014874"/>
    <lineage>
        <taxon>Bacteria</taxon>
        <taxon>Bacillati</taxon>
        <taxon>Chloroflexota</taxon>
        <taxon>Ktedonobacteria</taxon>
        <taxon>Ktedonobacterales</taxon>
        <taxon>Dictyobacteraceae</taxon>
        <taxon>Dictyobacter</taxon>
    </lineage>
</organism>
<evidence type="ECO:0000256" key="3">
    <source>
        <dbReference type="ARBA" id="ARBA00023194"/>
    </source>
</evidence>
<evidence type="ECO:0000313" key="6">
    <source>
        <dbReference type="Proteomes" id="UP000322530"/>
    </source>
</evidence>
<comment type="caution">
    <text evidence="5">The sequence shown here is derived from an EMBL/GenBank/DDBJ whole genome shotgun (WGS) entry which is preliminary data.</text>
</comment>
<evidence type="ECO:0000256" key="2">
    <source>
        <dbReference type="ARBA" id="ARBA00023002"/>
    </source>
</evidence>
<comment type="cofactor">
    <cofactor evidence="1">
        <name>Fe(2+)</name>
        <dbReference type="ChEBI" id="CHEBI:29033"/>
    </cofactor>
</comment>
<dbReference type="Proteomes" id="UP000322530">
    <property type="component" value="Unassembled WGS sequence"/>
</dbReference>
<dbReference type="InterPro" id="IPR003819">
    <property type="entry name" value="TauD/TfdA-like"/>
</dbReference>
<dbReference type="PANTHER" id="PTHR10696">
    <property type="entry name" value="GAMMA-BUTYROBETAINE HYDROXYLASE-RELATED"/>
    <property type="match status" value="1"/>
</dbReference>
<dbReference type="RefSeq" id="WP_216368770.1">
    <property type="nucleotide sequence ID" value="NZ_BIXY01000008.1"/>
</dbReference>
<accession>A0A5A5T8B8</accession>
<dbReference type="PANTHER" id="PTHR10696:SF56">
    <property type="entry name" value="TAUD_TFDA-LIKE DOMAIN-CONTAINING PROTEIN"/>
    <property type="match status" value="1"/>
</dbReference>
<keyword evidence="3" id="KW-0045">Antibiotic biosynthesis</keyword>
<keyword evidence="2" id="KW-0560">Oxidoreductase</keyword>
<protein>
    <recommendedName>
        <fullName evidence="4">TauD/TfdA-like domain-containing protein</fullName>
    </recommendedName>
</protein>
<evidence type="ECO:0000313" key="5">
    <source>
        <dbReference type="EMBL" id="GCF07283.1"/>
    </source>
</evidence>
<evidence type="ECO:0000256" key="1">
    <source>
        <dbReference type="ARBA" id="ARBA00001954"/>
    </source>
</evidence>
<dbReference type="AlphaFoldDB" id="A0A5A5T8B8"/>
<dbReference type="InterPro" id="IPR050411">
    <property type="entry name" value="AlphaKG_dependent_hydroxylases"/>
</dbReference>
<name>A0A5A5T8B8_9CHLR</name>
<dbReference type="Gene3D" id="3.60.130.10">
    <property type="entry name" value="Clavaminate synthase-like"/>
    <property type="match status" value="1"/>
</dbReference>
<keyword evidence="6" id="KW-1185">Reference proteome</keyword>
<dbReference type="GO" id="GO:0017000">
    <property type="term" value="P:antibiotic biosynthetic process"/>
    <property type="evidence" value="ECO:0007669"/>
    <property type="project" value="UniProtKB-KW"/>
</dbReference>
<feature type="domain" description="TauD/TfdA-like" evidence="4">
    <location>
        <begin position="44"/>
        <end position="332"/>
    </location>
</feature>
<dbReference type="EMBL" id="BIXY01000008">
    <property type="protein sequence ID" value="GCF07283.1"/>
    <property type="molecule type" value="Genomic_DNA"/>
</dbReference>
<dbReference type="InterPro" id="IPR042098">
    <property type="entry name" value="TauD-like_sf"/>
</dbReference>
<evidence type="ECO:0000259" key="4">
    <source>
        <dbReference type="Pfam" id="PF02668"/>
    </source>
</evidence>
<reference evidence="5 6" key="1">
    <citation type="submission" date="2019-01" db="EMBL/GenBank/DDBJ databases">
        <title>Draft genome sequence of Dictyobacter sp. Uno17.</title>
        <authorList>
            <person name="Wang C.M."/>
            <person name="Zheng Y."/>
            <person name="Sakai Y."/>
            <person name="Abe K."/>
            <person name="Yokota A."/>
            <person name="Yabe S."/>
        </authorList>
    </citation>
    <scope>NUCLEOTIDE SEQUENCE [LARGE SCALE GENOMIC DNA]</scope>
    <source>
        <strain evidence="5 6">Uno17</strain>
    </source>
</reference>
<sequence>MSALNKFKNIKPKVVTQPAQLVNLGSLPAREGLSPLVIKPVENSVDLVAWTKNNTAMLEEQLLWHGAILFRGFKIASPLVFEEFASTLCEDLYSENGEHPREEISGNVYTPVFYPPEKKLLWHNENSFNATWPVKIWFYCGRPADRGGETPIADSRLIYQQIEPAIVEEFERKNVMYVRNYGTGLGLNWQTVFRTTEKRDIEAYCRREHIEFEWKDNDRLKTFQIRPAVLTHPQTGEKVWWNQATHWHTSCLDPDVRASLFELFAEDDLPRCCYLGDGSPIADDVMAHICSIYERNELSFPWQQGDIIMLDNMLMAHARNPFKGSRKLYVAMGGMMSLNDL</sequence>